<dbReference type="GO" id="GO:0006313">
    <property type="term" value="P:DNA transposition"/>
    <property type="evidence" value="ECO:0007669"/>
    <property type="project" value="InterPro"/>
</dbReference>
<dbReference type="AlphaFoldDB" id="A0AAW7JQY2"/>
<dbReference type="Proteomes" id="UP001168505">
    <property type="component" value="Unassembled WGS sequence"/>
</dbReference>
<dbReference type="GO" id="GO:0003677">
    <property type="term" value="F:DNA binding"/>
    <property type="evidence" value="ECO:0007669"/>
    <property type="project" value="InterPro"/>
</dbReference>
<evidence type="ECO:0000259" key="1">
    <source>
        <dbReference type="Pfam" id="PF02371"/>
    </source>
</evidence>
<dbReference type="InterPro" id="IPR047650">
    <property type="entry name" value="Transpos_IS110"/>
</dbReference>
<comment type="caution">
    <text evidence="2">The sequence shown here is derived from an EMBL/GenBank/DDBJ whole genome shotgun (WGS) entry which is preliminary data.</text>
</comment>
<proteinExistence type="predicted"/>
<feature type="domain" description="Transposase IS116/IS110/IS902 C-terminal" evidence="1">
    <location>
        <begin position="32"/>
        <end position="91"/>
    </location>
</feature>
<dbReference type="Pfam" id="PF02371">
    <property type="entry name" value="Transposase_20"/>
    <property type="match status" value="1"/>
</dbReference>
<dbReference type="GO" id="GO:0004803">
    <property type="term" value="F:transposase activity"/>
    <property type="evidence" value="ECO:0007669"/>
    <property type="project" value="InterPro"/>
</dbReference>
<gene>
    <name evidence="2" type="ORF">QVN40_03615</name>
</gene>
<dbReference type="PANTHER" id="PTHR33055">
    <property type="entry name" value="TRANSPOSASE FOR INSERTION SEQUENCE ELEMENT IS1111A"/>
    <property type="match status" value="1"/>
</dbReference>
<accession>A0AAW7JQY2</accession>
<name>A0AAW7JQY2_9ACTN</name>
<reference evidence="2" key="2">
    <citation type="submission" date="2023-08" db="EMBL/GenBank/DDBJ databases">
        <title>Identification and characterization of horizontal gene transfer across gut microbiota members of farm animals based on homology search.</title>
        <authorList>
            <person name="Schwarzerova J."/>
            <person name="Nykrynova M."/>
            <person name="Jureckova K."/>
            <person name="Cejkova D."/>
            <person name="Rychlik I."/>
        </authorList>
    </citation>
    <scope>NUCLEOTIDE SEQUENCE</scope>
    <source>
        <strain evidence="2">15_COKtk</strain>
    </source>
</reference>
<dbReference type="RefSeq" id="WP_289826797.1">
    <property type="nucleotide sequence ID" value="NZ_JAUEIR010000003.1"/>
</dbReference>
<evidence type="ECO:0000313" key="3">
    <source>
        <dbReference type="Proteomes" id="UP001168505"/>
    </source>
</evidence>
<reference evidence="2" key="1">
    <citation type="submission" date="2023-06" db="EMBL/GenBank/DDBJ databases">
        <authorList>
            <person name="Zeman M."/>
            <person name="Kubasova T."/>
            <person name="Jahodarova E."/>
            <person name="Nykrynova M."/>
            <person name="Rychlik I."/>
        </authorList>
    </citation>
    <scope>NUCLEOTIDE SEQUENCE</scope>
    <source>
        <strain evidence="2">15_COKtk</strain>
    </source>
</reference>
<dbReference type="PANTHER" id="PTHR33055:SF3">
    <property type="entry name" value="PUTATIVE TRANSPOSASE FOR IS117-RELATED"/>
    <property type="match status" value="1"/>
</dbReference>
<organism evidence="2 3">
    <name type="scientific">Collinsella ihumii</name>
    <dbReference type="NCBI Taxonomy" id="1720204"/>
    <lineage>
        <taxon>Bacteria</taxon>
        <taxon>Bacillati</taxon>
        <taxon>Actinomycetota</taxon>
        <taxon>Coriobacteriia</taxon>
        <taxon>Coriobacteriales</taxon>
        <taxon>Coriobacteriaceae</taxon>
        <taxon>Collinsella</taxon>
    </lineage>
</organism>
<evidence type="ECO:0000313" key="2">
    <source>
        <dbReference type="EMBL" id="MDN0068792.1"/>
    </source>
</evidence>
<sequence length="134" mass="14767">MSACTFSRKLIDRYYPGLRAPRTPCPIKEYSSDIAAFPGNDKLASYCGLAPKDTQSGTTSSSATSSPEGNRCLKNLLVFTCLSLARSDGEFGRHCRACRERGMRHTAALKATARKRLKAIYAVMRDRRPYSPPA</sequence>
<protein>
    <submittedName>
        <fullName evidence="2">Transposase</fullName>
    </submittedName>
</protein>
<dbReference type="InterPro" id="IPR003346">
    <property type="entry name" value="Transposase_20"/>
</dbReference>
<dbReference type="EMBL" id="JAUEIR010000003">
    <property type="protein sequence ID" value="MDN0068792.1"/>
    <property type="molecule type" value="Genomic_DNA"/>
</dbReference>